<evidence type="ECO:0000256" key="5">
    <source>
        <dbReference type="ARBA" id="ARBA00022692"/>
    </source>
</evidence>
<evidence type="ECO:0000313" key="13">
    <source>
        <dbReference type="EMBL" id="PIK41182.1"/>
    </source>
</evidence>
<reference evidence="13" key="1">
    <citation type="journal article" date="2017" name="PLoS Biol.">
        <title>The sea cucumber genome provides insights into morphological evolution and visceral regeneration.</title>
        <authorList>
            <person name="Zhang X."/>
            <person name="Sun L."/>
            <person name="Yuan J."/>
            <person name="Sun Y."/>
            <person name="Gao Y."/>
            <person name="Zhang L."/>
            <person name="Li S."/>
            <person name="Dai H."/>
            <person name="Hamel J.F."/>
            <person name="Liu C."/>
            <person name="Yu Y."/>
            <person name="Liu S."/>
            <person name="Lin W."/>
            <person name="Guo K."/>
            <person name="Jin S."/>
            <person name="Xu P."/>
            <person name="Storey K.B."/>
            <person name="Huan P."/>
            <person name="Zhang T."/>
            <person name="Zhou Y."/>
            <person name="Zhang J."/>
            <person name="Lin C."/>
            <person name="Li X."/>
            <person name="Xing L."/>
            <person name="Huo D."/>
            <person name="Sun M."/>
            <person name="Wang L."/>
            <person name="Mercier A."/>
            <person name="Li F."/>
            <person name="Yang H."/>
            <person name="Xiang J."/>
        </authorList>
    </citation>
    <scope>NUCLEOTIDE SEQUENCE [LARGE SCALE GENOMIC DNA]</scope>
    <source>
        <strain evidence="13">Shaxun</strain>
        <tissue evidence="13">Muscle</tissue>
    </source>
</reference>
<keyword evidence="7" id="KW-0915">Sodium</keyword>
<dbReference type="AlphaFoldDB" id="A0A2G8JZL3"/>
<feature type="transmembrane region" description="Helical" evidence="12">
    <location>
        <begin position="141"/>
        <end position="163"/>
    </location>
</feature>
<dbReference type="PANTHER" id="PTHR42985">
    <property type="entry name" value="SODIUM-COUPLED MONOCARBOXYLATE TRANSPORTER"/>
    <property type="match status" value="1"/>
</dbReference>
<evidence type="ECO:0000256" key="6">
    <source>
        <dbReference type="ARBA" id="ARBA00022989"/>
    </source>
</evidence>
<feature type="transmembrane region" description="Helical" evidence="12">
    <location>
        <begin position="79"/>
        <end position="103"/>
    </location>
</feature>
<keyword evidence="14" id="KW-1185">Reference proteome</keyword>
<dbReference type="GO" id="GO:0015293">
    <property type="term" value="F:symporter activity"/>
    <property type="evidence" value="ECO:0007669"/>
    <property type="project" value="TreeGrafter"/>
</dbReference>
<dbReference type="Proteomes" id="UP000230750">
    <property type="component" value="Unassembled WGS sequence"/>
</dbReference>
<evidence type="ECO:0000256" key="2">
    <source>
        <dbReference type="ARBA" id="ARBA00006434"/>
    </source>
</evidence>
<evidence type="ECO:0000313" key="14">
    <source>
        <dbReference type="Proteomes" id="UP000230750"/>
    </source>
</evidence>
<dbReference type="OrthoDB" id="6132759at2759"/>
<evidence type="ECO:0000256" key="8">
    <source>
        <dbReference type="ARBA" id="ARBA00023065"/>
    </source>
</evidence>
<feature type="transmembrane region" description="Helical" evidence="12">
    <location>
        <begin position="109"/>
        <end position="134"/>
    </location>
</feature>
<evidence type="ECO:0000256" key="3">
    <source>
        <dbReference type="ARBA" id="ARBA00022448"/>
    </source>
</evidence>
<dbReference type="EMBL" id="MRZV01001043">
    <property type="protein sequence ID" value="PIK41182.1"/>
    <property type="molecule type" value="Genomic_DNA"/>
</dbReference>
<keyword evidence="3" id="KW-0813">Transport</keyword>
<protein>
    <submittedName>
        <fullName evidence="13">Iodide transporter-like protein</fullName>
    </submittedName>
</protein>
<dbReference type="GO" id="GO:0005886">
    <property type="term" value="C:plasma membrane"/>
    <property type="evidence" value="ECO:0007669"/>
    <property type="project" value="UniProtKB-SubCell"/>
</dbReference>
<evidence type="ECO:0000256" key="12">
    <source>
        <dbReference type="SAM" id="Phobius"/>
    </source>
</evidence>
<organism evidence="13 14">
    <name type="scientific">Stichopus japonicus</name>
    <name type="common">Sea cucumber</name>
    <dbReference type="NCBI Taxonomy" id="307972"/>
    <lineage>
        <taxon>Eukaryota</taxon>
        <taxon>Metazoa</taxon>
        <taxon>Echinodermata</taxon>
        <taxon>Eleutherozoa</taxon>
        <taxon>Echinozoa</taxon>
        <taxon>Holothuroidea</taxon>
        <taxon>Aspidochirotacea</taxon>
        <taxon>Aspidochirotida</taxon>
        <taxon>Stichopodidae</taxon>
        <taxon>Apostichopus</taxon>
    </lineage>
</organism>
<dbReference type="Gene3D" id="1.20.1730.10">
    <property type="entry name" value="Sodium/glucose cotransporter"/>
    <property type="match status" value="1"/>
</dbReference>
<dbReference type="STRING" id="307972.A0A2G8JZL3"/>
<dbReference type="PROSITE" id="PS50283">
    <property type="entry name" value="NA_SOLUT_SYMP_3"/>
    <property type="match status" value="1"/>
</dbReference>
<comment type="similarity">
    <text evidence="2 11">Belongs to the sodium:solute symporter (SSF) (TC 2.A.21) family.</text>
</comment>
<comment type="caution">
    <text evidence="13">The sequence shown here is derived from an EMBL/GenBank/DDBJ whole genome shotgun (WGS) entry which is preliminary data.</text>
</comment>
<comment type="subcellular location">
    <subcellularLocation>
        <location evidence="1">Cell membrane</location>
        <topology evidence="1">Multi-pass membrane protein</topology>
    </subcellularLocation>
</comment>
<keyword evidence="10" id="KW-0739">Sodium transport</keyword>
<evidence type="ECO:0000256" key="11">
    <source>
        <dbReference type="RuleBase" id="RU362091"/>
    </source>
</evidence>
<evidence type="ECO:0000256" key="9">
    <source>
        <dbReference type="ARBA" id="ARBA00023136"/>
    </source>
</evidence>
<dbReference type="Pfam" id="PF00474">
    <property type="entry name" value="SSF"/>
    <property type="match status" value="1"/>
</dbReference>
<keyword evidence="4" id="KW-1003">Cell membrane</keyword>
<dbReference type="GO" id="GO:0006814">
    <property type="term" value="P:sodium ion transport"/>
    <property type="evidence" value="ECO:0007669"/>
    <property type="project" value="UniProtKB-KW"/>
</dbReference>
<evidence type="ECO:0000256" key="1">
    <source>
        <dbReference type="ARBA" id="ARBA00004651"/>
    </source>
</evidence>
<dbReference type="InterPro" id="IPR051163">
    <property type="entry name" value="Sodium:Solute_Symporter_SSF"/>
</dbReference>
<dbReference type="InterPro" id="IPR001734">
    <property type="entry name" value="Na/solute_symporter"/>
</dbReference>
<keyword evidence="6 12" id="KW-1133">Transmembrane helix</keyword>
<sequence>MYVYYQGCDPYTSGKVASPDQLMPYFTVDLFSEVYGLSGLLVFSVFSASLSAVSSQLNSLANMTGYGVVKQIWPKIGPVSYAVTIKVFVIIYGCCAIGIAFVAACSKSLLQMTFSVIGITTGPLLGVLSLGILYPHGNSKGAISGIIVSVLFGLWLQIGALVYPPDQYQLPLSTDICDVTDINGTAQSHSMERFTSATKSAGNIK</sequence>
<evidence type="ECO:0000256" key="7">
    <source>
        <dbReference type="ARBA" id="ARBA00023053"/>
    </source>
</evidence>
<keyword evidence="5 12" id="KW-0812">Transmembrane</keyword>
<name>A0A2G8JZL3_STIJA</name>
<feature type="transmembrane region" description="Helical" evidence="12">
    <location>
        <begin position="34"/>
        <end position="53"/>
    </location>
</feature>
<proteinExistence type="inferred from homology"/>
<keyword evidence="9 12" id="KW-0472">Membrane</keyword>
<gene>
    <name evidence="13" type="ORF">BSL78_21977</name>
</gene>
<keyword evidence="8" id="KW-0406">Ion transport</keyword>
<dbReference type="PANTHER" id="PTHR42985:SF40">
    <property type="entry name" value="LD47995P-RELATED"/>
    <property type="match status" value="1"/>
</dbReference>
<accession>A0A2G8JZL3</accession>
<evidence type="ECO:0000256" key="10">
    <source>
        <dbReference type="ARBA" id="ARBA00023201"/>
    </source>
</evidence>
<evidence type="ECO:0000256" key="4">
    <source>
        <dbReference type="ARBA" id="ARBA00022475"/>
    </source>
</evidence>
<dbReference type="InterPro" id="IPR038377">
    <property type="entry name" value="Na/Glc_symporter_sf"/>
</dbReference>